<sequence>MSEHCAATVDRHATKCNSCPAPGMEWCPRHNEERIKLYLNYKRWHVALEAGQDMKIGDIKACSSMKTIRDWNERVRSRYGLVDRCIKAREHFTERFFGNDMDFGHRTFWLSLVQQRDELEQILTRLEGRGYDLFLESQNARWVRDRQPEHPSHSDCFDHVENHEPKVNGTEPTTLSNETEAQTLRAQIKWAIATYMLPATSRYYEERKRVVWAYICRVIYTDPALMLATFGYADVPSFTEADHDVSTLRKIEQQLRCIMAFEVRAAIDDVLRPVDEQTEHVTVLGVRLYKAQSGIHFPLHAWGHLFAFRLCPGCNRALCQTVEEMIESSRYALFTGSAPFRCTRRVQPKIDDLPVAKILAICGLVLEFPDMGKRICITKRSGTDQSTIWEEDKNTPLLCAALSGADPRSHTFLNELLRYCISHTKLAVMLRKGNAEPVIRSAKTIISQFQRTAESLAGLTKQSWVATRLFTDALLEAAHWQPCARFLRRTVVAFDCMQFAVLDNAQGHGDERFLTTELLDIWKAVYKAETVLDLCSMIAAPYIADGEFEMDPVKGGRSFLPNCEERCVAHKALWGTAPEWMGDTKSVDYPTVWHLAEEMSNVCSNSQ</sequence>
<proteinExistence type="predicted"/>
<evidence type="ECO:0000313" key="1">
    <source>
        <dbReference type="EMBL" id="KAJ7771058.1"/>
    </source>
</evidence>
<keyword evidence="2" id="KW-1185">Reference proteome</keyword>
<organism evidence="1 2">
    <name type="scientific">Mycena maculata</name>
    <dbReference type="NCBI Taxonomy" id="230809"/>
    <lineage>
        <taxon>Eukaryota</taxon>
        <taxon>Fungi</taxon>
        <taxon>Dikarya</taxon>
        <taxon>Basidiomycota</taxon>
        <taxon>Agaricomycotina</taxon>
        <taxon>Agaricomycetes</taxon>
        <taxon>Agaricomycetidae</taxon>
        <taxon>Agaricales</taxon>
        <taxon>Marasmiineae</taxon>
        <taxon>Mycenaceae</taxon>
        <taxon>Mycena</taxon>
    </lineage>
</organism>
<dbReference type="EMBL" id="JARJLG010000022">
    <property type="protein sequence ID" value="KAJ7771058.1"/>
    <property type="molecule type" value="Genomic_DNA"/>
</dbReference>
<gene>
    <name evidence="1" type="ORF">DFH07DRAFT_804709</name>
</gene>
<comment type="caution">
    <text evidence="1">The sequence shown here is derived from an EMBL/GenBank/DDBJ whole genome shotgun (WGS) entry which is preliminary data.</text>
</comment>
<dbReference type="AlphaFoldDB" id="A0AAD7JWU1"/>
<evidence type="ECO:0000313" key="2">
    <source>
        <dbReference type="Proteomes" id="UP001215280"/>
    </source>
</evidence>
<protein>
    <submittedName>
        <fullName evidence="1">Uncharacterized protein</fullName>
    </submittedName>
</protein>
<reference evidence="1" key="1">
    <citation type="submission" date="2023-03" db="EMBL/GenBank/DDBJ databases">
        <title>Massive genome expansion in bonnet fungi (Mycena s.s.) driven by repeated elements and novel gene families across ecological guilds.</title>
        <authorList>
            <consortium name="Lawrence Berkeley National Laboratory"/>
            <person name="Harder C.B."/>
            <person name="Miyauchi S."/>
            <person name="Viragh M."/>
            <person name="Kuo A."/>
            <person name="Thoen E."/>
            <person name="Andreopoulos B."/>
            <person name="Lu D."/>
            <person name="Skrede I."/>
            <person name="Drula E."/>
            <person name="Henrissat B."/>
            <person name="Morin E."/>
            <person name="Kohler A."/>
            <person name="Barry K."/>
            <person name="LaButti K."/>
            <person name="Morin E."/>
            <person name="Salamov A."/>
            <person name="Lipzen A."/>
            <person name="Mereny Z."/>
            <person name="Hegedus B."/>
            <person name="Baldrian P."/>
            <person name="Stursova M."/>
            <person name="Weitz H."/>
            <person name="Taylor A."/>
            <person name="Grigoriev I.V."/>
            <person name="Nagy L.G."/>
            <person name="Martin F."/>
            <person name="Kauserud H."/>
        </authorList>
    </citation>
    <scope>NUCLEOTIDE SEQUENCE</scope>
    <source>
        <strain evidence="1">CBHHK188m</strain>
    </source>
</reference>
<dbReference type="Proteomes" id="UP001215280">
    <property type="component" value="Unassembled WGS sequence"/>
</dbReference>
<accession>A0AAD7JWU1</accession>
<name>A0AAD7JWU1_9AGAR</name>